<proteinExistence type="predicted"/>
<dbReference type="Proteomes" id="UP001320898">
    <property type="component" value="Unassembled WGS sequence"/>
</dbReference>
<dbReference type="Pfam" id="PF15919">
    <property type="entry name" value="HicB_lk_antitox"/>
    <property type="match status" value="1"/>
</dbReference>
<organism evidence="2 3">
    <name type="scientific">Microbaculum marinisediminis</name>
    <dbReference type="NCBI Taxonomy" id="2931392"/>
    <lineage>
        <taxon>Bacteria</taxon>
        <taxon>Pseudomonadati</taxon>
        <taxon>Pseudomonadota</taxon>
        <taxon>Alphaproteobacteria</taxon>
        <taxon>Hyphomicrobiales</taxon>
        <taxon>Tepidamorphaceae</taxon>
        <taxon>Microbaculum</taxon>
    </lineage>
</organism>
<comment type="caution">
    <text evidence="2">The sequence shown here is derived from an EMBL/GenBank/DDBJ whole genome shotgun (WGS) entry which is preliminary data.</text>
</comment>
<name>A0AAW5QVZ0_9HYPH</name>
<dbReference type="InterPro" id="IPR031807">
    <property type="entry name" value="HicB-like"/>
</dbReference>
<dbReference type="SUPFAM" id="SSF143100">
    <property type="entry name" value="TTHA1013/TTHA0281-like"/>
    <property type="match status" value="1"/>
</dbReference>
<dbReference type="EMBL" id="JALIDZ010000004">
    <property type="protein sequence ID" value="MCT8972231.1"/>
    <property type="molecule type" value="Genomic_DNA"/>
</dbReference>
<dbReference type="RefSeq" id="WP_261615799.1">
    <property type="nucleotide sequence ID" value="NZ_JALIDZ010000004.1"/>
</dbReference>
<sequence>MPREYVFAIVHTEAGNYGIHYPDYPGCISGGSTLAEVVYRGAVGLNFHVQGMVEDGEAIPEPRTPDEWLATEEVKEDLANGGIAMLVDVDLPRDSRWVELSIENRLLRQVDKAASLAGQSRATFLADAARARLSDAD</sequence>
<protein>
    <submittedName>
        <fullName evidence="2">Type II toxin-antitoxin system HicB family antitoxin</fullName>
    </submittedName>
</protein>
<keyword evidence="3" id="KW-1185">Reference proteome</keyword>
<evidence type="ECO:0000259" key="1">
    <source>
        <dbReference type="Pfam" id="PF15919"/>
    </source>
</evidence>
<reference evidence="2 3" key="1">
    <citation type="submission" date="2022-04" db="EMBL/GenBank/DDBJ databases">
        <authorList>
            <person name="Ye Y.-Q."/>
            <person name="Du Z.-J."/>
        </authorList>
    </citation>
    <scope>NUCLEOTIDE SEQUENCE [LARGE SCALE GENOMIC DNA]</scope>
    <source>
        <strain evidence="2 3">A6E488</strain>
    </source>
</reference>
<gene>
    <name evidence="2" type="ORF">MUB46_10210</name>
</gene>
<accession>A0AAW5QVZ0</accession>
<dbReference type="AlphaFoldDB" id="A0AAW5QVZ0"/>
<evidence type="ECO:0000313" key="3">
    <source>
        <dbReference type="Proteomes" id="UP001320898"/>
    </source>
</evidence>
<feature type="domain" description="HicB-like antitoxin of toxin-antitoxin system" evidence="1">
    <location>
        <begin position="6"/>
        <end position="129"/>
    </location>
</feature>
<dbReference type="Gene3D" id="3.30.160.250">
    <property type="match status" value="1"/>
</dbReference>
<dbReference type="InterPro" id="IPR035069">
    <property type="entry name" value="TTHA1013/TTHA0281-like"/>
</dbReference>
<evidence type="ECO:0000313" key="2">
    <source>
        <dbReference type="EMBL" id="MCT8972231.1"/>
    </source>
</evidence>